<gene>
    <name evidence="2" type="ORF">FIE12Z_8469</name>
</gene>
<name>A0A395MHB1_9HYPO</name>
<dbReference type="AlphaFoldDB" id="A0A395MHB1"/>
<protein>
    <submittedName>
        <fullName evidence="2">Uncharacterized protein</fullName>
    </submittedName>
</protein>
<accession>A0A395MHB1</accession>
<feature type="region of interest" description="Disordered" evidence="1">
    <location>
        <begin position="276"/>
        <end position="297"/>
    </location>
</feature>
<evidence type="ECO:0000313" key="2">
    <source>
        <dbReference type="EMBL" id="RFN47287.1"/>
    </source>
</evidence>
<reference evidence="2 3" key="1">
    <citation type="journal article" date="2018" name="PLoS Pathog.">
        <title>Evolution of structural diversity of trichothecenes, a family of toxins produced by plant pathogenic and entomopathogenic fungi.</title>
        <authorList>
            <person name="Proctor R.H."/>
            <person name="McCormick S.P."/>
            <person name="Kim H.S."/>
            <person name="Cardoza R.E."/>
            <person name="Stanley A.M."/>
            <person name="Lindo L."/>
            <person name="Kelly A."/>
            <person name="Brown D.W."/>
            <person name="Lee T."/>
            <person name="Vaughan M.M."/>
            <person name="Alexander N.J."/>
            <person name="Busman M."/>
            <person name="Gutierrez S."/>
        </authorList>
    </citation>
    <scope>NUCLEOTIDE SEQUENCE [LARGE SCALE GENOMIC DNA]</scope>
    <source>
        <strain evidence="2 3">NRRL 13405</strain>
    </source>
</reference>
<comment type="caution">
    <text evidence="2">The sequence shown here is derived from an EMBL/GenBank/DDBJ whole genome shotgun (WGS) entry which is preliminary data.</text>
</comment>
<evidence type="ECO:0000256" key="1">
    <source>
        <dbReference type="SAM" id="MobiDB-lite"/>
    </source>
</evidence>
<organism evidence="2 3">
    <name type="scientific">Fusarium flagelliforme</name>
    <dbReference type="NCBI Taxonomy" id="2675880"/>
    <lineage>
        <taxon>Eukaryota</taxon>
        <taxon>Fungi</taxon>
        <taxon>Dikarya</taxon>
        <taxon>Ascomycota</taxon>
        <taxon>Pezizomycotina</taxon>
        <taxon>Sordariomycetes</taxon>
        <taxon>Hypocreomycetidae</taxon>
        <taxon>Hypocreales</taxon>
        <taxon>Nectriaceae</taxon>
        <taxon>Fusarium</taxon>
        <taxon>Fusarium incarnatum-equiseti species complex</taxon>
    </lineage>
</organism>
<dbReference type="Proteomes" id="UP000265631">
    <property type="component" value="Unassembled WGS sequence"/>
</dbReference>
<proteinExistence type="predicted"/>
<dbReference type="EMBL" id="PXXK01000263">
    <property type="protein sequence ID" value="RFN47287.1"/>
    <property type="molecule type" value="Genomic_DNA"/>
</dbReference>
<evidence type="ECO:0000313" key="3">
    <source>
        <dbReference type="Proteomes" id="UP000265631"/>
    </source>
</evidence>
<sequence length="297" mass="32695">MTTHLASHYLNSMKHHPYGNALYEPAPFSRLQPGSLGYLDDLQRWHPILNLLDSEALEKAGYSPLGDLRPSEPDVRRFGPMLSKSAAKTDVNLEAGVGAAAMGLSVDVSGAVKYSTRKEFRGGLVCENEVVSEGFDLRQPFVTWLEENAKSLFKDYPDAKRLGLYAVTWTLSFTKIHISAWDGKKNTATVGFKFGMAGGGNLGPQTSWVRGQSSSGWSEWTDQKRVLFFTGVFMRTNLFGWGGSMKKSSDPSKVITRFTVNEDEGERFRAILEPVGDIDQAKAQPTDQTVSSTQGAL</sequence>
<keyword evidence="3" id="KW-1185">Reference proteome</keyword>
<feature type="compositionally biased region" description="Polar residues" evidence="1">
    <location>
        <begin position="283"/>
        <end position="297"/>
    </location>
</feature>